<organism evidence="5 6">
    <name type="scientific">Candidatus Neomicrothrix subdominans</name>
    <dbReference type="NCBI Taxonomy" id="2954438"/>
    <lineage>
        <taxon>Bacteria</taxon>
        <taxon>Bacillati</taxon>
        <taxon>Actinomycetota</taxon>
        <taxon>Acidimicrobiia</taxon>
        <taxon>Acidimicrobiales</taxon>
        <taxon>Microthrixaceae</taxon>
        <taxon>Candidatus Neomicrothrix</taxon>
    </lineage>
</organism>
<dbReference type="Pfam" id="PF00271">
    <property type="entry name" value="Helicase_C"/>
    <property type="match status" value="1"/>
</dbReference>
<dbReference type="InterPro" id="IPR011545">
    <property type="entry name" value="DEAD/DEAH_box_helicase_dom"/>
</dbReference>
<dbReference type="SMART" id="SM00490">
    <property type="entry name" value="HELICc"/>
    <property type="match status" value="1"/>
</dbReference>
<dbReference type="InterPro" id="IPR027417">
    <property type="entry name" value="P-loop_NTPase"/>
</dbReference>
<dbReference type="PROSITE" id="PS51194">
    <property type="entry name" value="HELICASE_CTER"/>
    <property type="match status" value="1"/>
</dbReference>
<dbReference type="Pfam" id="PF09369">
    <property type="entry name" value="MZB"/>
    <property type="match status" value="1"/>
</dbReference>
<dbReference type="SUPFAM" id="SSF52540">
    <property type="entry name" value="P-loop containing nucleoside triphosphate hydrolases"/>
    <property type="match status" value="1"/>
</dbReference>
<feature type="domain" description="Helicase C-terminal" evidence="4">
    <location>
        <begin position="293"/>
        <end position="443"/>
    </location>
</feature>
<keyword evidence="1" id="KW-0547">Nucleotide-binding</keyword>
<dbReference type="InterPro" id="IPR055227">
    <property type="entry name" value="HRQ1_WHD"/>
</dbReference>
<evidence type="ECO:0000256" key="2">
    <source>
        <dbReference type="ARBA" id="ARBA00022840"/>
    </source>
</evidence>
<proteinExistence type="predicted"/>
<keyword evidence="5" id="KW-0378">Hydrolase</keyword>
<dbReference type="EMBL" id="JADJZA010000006">
    <property type="protein sequence ID" value="MBK9296809.1"/>
    <property type="molecule type" value="Genomic_DNA"/>
</dbReference>
<protein>
    <submittedName>
        <fullName evidence="5">DEAD/DEAH box helicase</fullName>
    </submittedName>
</protein>
<dbReference type="PROSITE" id="PS51192">
    <property type="entry name" value="HELICASE_ATP_BIND_1"/>
    <property type="match status" value="1"/>
</dbReference>
<dbReference type="GO" id="GO:0043138">
    <property type="term" value="F:3'-5' DNA helicase activity"/>
    <property type="evidence" value="ECO:0007669"/>
    <property type="project" value="TreeGrafter"/>
</dbReference>
<dbReference type="Pfam" id="PF00270">
    <property type="entry name" value="DEAD"/>
    <property type="match status" value="1"/>
</dbReference>
<dbReference type="GO" id="GO:0036297">
    <property type="term" value="P:interstrand cross-link repair"/>
    <property type="evidence" value="ECO:0007669"/>
    <property type="project" value="TreeGrafter"/>
</dbReference>
<evidence type="ECO:0000313" key="6">
    <source>
        <dbReference type="Proteomes" id="UP000727993"/>
    </source>
</evidence>
<dbReference type="InterPro" id="IPR014001">
    <property type="entry name" value="Helicase_ATP-bd"/>
</dbReference>
<reference evidence="5 6" key="1">
    <citation type="submission" date="2020-10" db="EMBL/GenBank/DDBJ databases">
        <title>Connecting structure to function with the recovery of over 1000 high-quality activated sludge metagenome-assembled genomes encoding full-length rRNA genes using long-read sequencing.</title>
        <authorList>
            <person name="Singleton C.M."/>
            <person name="Petriglieri F."/>
            <person name="Kristensen J.M."/>
            <person name="Kirkegaard R.H."/>
            <person name="Michaelsen T.Y."/>
            <person name="Andersen M.H."/>
            <person name="Karst S.M."/>
            <person name="Dueholm M.S."/>
            <person name="Nielsen P.H."/>
            <person name="Albertsen M."/>
        </authorList>
    </citation>
    <scope>NUCLEOTIDE SEQUENCE [LARGE SCALE GENOMIC DNA]</scope>
    <source>
        <strain evidence="5">Lyne_18-Q3-R50-59_MAXAC.006</strain>
    </source>
</reference>
<dbReference type="GO" id="GO:0003676">
    <property type="term" value="F:nucleic acid binding"/>
    <property type="evidence" value="ECO:0007669"/>
    <property type="project" value="InterPro"/>
</dbReference>
<evidence type="ECO:0000313" key="5">
    <source>
        <dbReference type="EMBL" id="MBK9296809.1"/>
    </source>
</evidence>
<accession>A0A936NDF2</accession>
<dbReference type="PANTHER" id="PTHR47957">
    <property type="entry name" value="ATP-DEPENDENT HELICASE HRQ1"/>
    <property type="match status" value="1"/>
</dbReference>
<dbReference type="Gene3D" id="3.40.50.300">
    <property type="entry name" value="P-loop containing nucleotide triphosphate hydrolases"/>
    <property type="match status" value="2"/>
</dbReference>
<dbReference type="AlphaFoldDB" id="A0A936NDF2"/>
<dbReference type="Proteomes" id="UP000727993">
    <property type="component" value="Unassembled WGS sequence"/>
</dbReference>
<feature type="domain" description="Helicase ATP-binding" evidence="3">
    <location>
        <begin position="78"/>
        <end position="256"/>
    </location>
</feature>
<dbReference type="SMART" id="SM00487">
    <property type="entry name" value="DEXDc"/>
    <property type="match status" value="1"/>
</dbReference>
<dbReference type="PANTHER" id="PTHR47957:SF3">
    <property type="entry name" value="ATP-DEPENDENT HELICASE HRQ1"/>
    <property type="match status" value="1"/>
</dbReference>
<dbReference type="InterPro" id="IPR001650">
    <property type="entry name" value="Helicase_C-like"/>
</dbReference>
<dbReference type="GO" id="GO:0006289">
    <property type="term" value="P:nucleotide-excision repair"/>
    <property type="evidence" value="ECO:0007669"/>
    <property type="project" value="TreeGrafter"/>
</dbReference>
<keyword evidence="5" id="KW-0347">Helicase</keyword>
<keyword evidence="2" id="KW-0067">ATP-binding</keyword>
<dbReference type="InterPro" id="IPR018973">
    <property type="entry name" value="MZB"/>
</dbReference>
<name>A0A936NDF2_9ACTN</name>
<dbReference type="Pfam" id="PF22982">
    <property type="entry name" value="WHD_HRQ1"/>
    <property type="match status" value="1"/>
</dbReference>
<comment type="caution">
    <text evidence="5">The sequence shown here is derived from an EMBL/GenBank/DDBJ whole genome shotgun (WGS) entry which is preliminary data.</text>
</comment>
<evidence type="ECO:0000259" key="3">
    <source>
        <dbReference type="PROSITE" id="PS51192"/>
    </source>
</evidence>
<gene>
    <name evidence="5" type="ORF">IPN02_08195</name>
</gene>
<sequence length="789" mass="83323">MLALGPRSTTADRLSGDVVATGVSLPPALAHLEGDPRMAGVLSVPSRPGRTAGLATPLPDRLSALAEPPFWAHQAAAIDLLRAGRHTVIATGTASGKSRCYQVPIAEAVTEPGVGATALLIYPTKALAQDQLRALGDFGAGELLAATVDGDAGPEERSWARSSARVVLTNPEMLHHGLLAHHRRWARLFRNLTYVVVDELHLLRGMFGGHSANVLRRLRRVAALYGADPTFVFTSATIGRPGELAGALIGDEVDVIDDDASPTGTRTLVVWNPHAERSGGGVPAQSLTEATAAIAAALVAGGHRTLAFTRSRKGVELAWSRMRQLLDPETAALVHPYRAGYLREERREIEAELFAGRLRGVVATSALELGIDVGSLDAVVCGGFPGTVASFAQQIGRAGRGANASVAVLVCGEDQLDQWMARHPRDLLERVPEPAVVNPANPYVLHPHLLCAAHEYPLRPADDRFWAGELDEAVTTLARNGALSVRRRGRGAGREVVATWAGTRWPFSLVGLRSSDLAEVEIRCGPDLIGTVGAGRAPETVHEGAIYLHRGRAWRVIELDLDARLATVVEDPGDTYTLARTTSDVRLLEVPEGRPLLAETAITDAGTGRVRVAPVLVTSRVTGYQRRAVGSHDNLGTTRLDLPPQELETRAVVFTWDGVDHRSRAALDAGCNAATLPGALHAAEHGAIGMLGLFGLCDRWDVGGLSTADHPDTGGPTVLIHDGYPGGAGIAELAERVAEAHLAATRAAIAECPCEAGCPSCVQSPKCGNLNEPLDKPGALIAIDALLGR</sequence>
<dbReference type="CDD" id="cd17923">
    <property type="entry name" value="DEXHc_Hrq1-like"/>
    <property type="match status" value="1"/>
</dbReference>
<dbReference type="GO" id="GO:0005524">
    <property type="term" value="F:ATP binding"/>
    <property type="evidence" value="ECO:0007669"/>
    <property type="project" value="UniProtKB-KW"/>
</dbReference>
<evidence type="ECO:0000256" key="1">
    <source>
        <dbReference type="ARBA" id="ARBA00022741"/>
    </source>
</evidence>
<evidence type="ECO:0000259" key="4">
    <source>
        <dbReference type="PROSITE" id="PS51194"/>
    </source>
</evidence>